<evidence type="ECO:0000313" key="3">
    <source>
        <dbReference type="Proteomes" id="UP000008021"/>
    </source>
</evidence>
<protein>
    <submittedName>
        <fullName evidence="2">Uncharacterized protein</fullName>
    </submittedName>
</protein>
<sequence length="75" mass="7619">MASKVAFAALVLLVLLAGEVASAQGVQIGRGLSLGWNNETTGGSPTGEEGNRSVAGEEAIFTVPAFVRPPRLPPS</sequence>
<feature type="signal peptide" evidence="1">
    <location>
        <begin position="1"/>
        <end position="25"/>
    </location>
</feature>
<dbReference type="HOGENOM" id="CLU_190261_0_0_1"/>
<dbReference type="Proteomes" id="UP000008021">
    <property type="component" value="Chromosome 1"/>
</dbReference>
<dbReference type="Gramene" id="OMERI01G16710.1">
    <property type="protein sequence ID" value="OMERI01G16710.1"/>
    <property type="gene ID" value="OMERI01G16710"/>
</dbReference>
<evidence type="ECO:0000256" key="1">
    <source>
        <dbReference type="SAM" id="SignalP"/>
    </source>
</evidence>
<dbReference type="EnsemblPlants" id="OMERI01G16710.1">
    <property type="protein sequence ID" value="OMERI01G16710.1"/>
    <property type="gene ID" value="OMERI01G16710"/>
</dbReference>
<reference evidence="2" key="1">
    <citation type="submission" date="2015-04" db="UniProtKB">
        <authorList>
            <consortium name="EnsemblPlants"/>
        </authorList>
    </citation>
    <scope>IDENTIFICATION</scope>
</reference>
<organism evidence="2">
    <name type="scientific">Oryza meridionalis</name>
    <dbReference type="NCBI Taxonomy" id="40149"/>
    <lineage>
        <taxon>Eukaryota</taxon>
        <taxon>Viridiplantae</taxon>
        <taxon>Streptophyta</taxon>
        <taxon>Embryophyta</taxon>
        <taxon>Tracheophyta</taxon>
        <taxon>Spermatophyta</taxon>
        <taxon>Magnoliopsida</taxon>
        <taxon>Liliopsida</taxon>
        <taxon>Poales</taxon>
        <taxon>Poaceae</taxon>
        <taxon>BOP clade</taxon>
        <taxon>Oryzoideae</taxon>
        <taxon>Oryzeae</taxon>
        <taxon>Oryzinae</taxon>
        <taxon>Oryza</taxon>
    </lineage>
</organism>
<keyword evidence="1" id="KW-0732">Signal</keyword>
<accession>A0A0E0C2Z0</accession>
<proteinExistence type="predicted"/>
<name>A0A0E0C2Z0_9ORYZ</name>
<reference evidence="2" key="2">
    <citation type="submission" date="2018-05" db="EMBL/GenBank/DDBJ databases">
        <title>OmerRS3 (Oryza meridionalis Reference Sequence Version 3).</title>
        <authorList>
            <person name="Zhang J."/>
            <person name="Kudrna D."/>
            <person name="Lee S."/>
            <person name="Talag J."/>
            <person name="Welchert J."/>
            <person name="Wing R.A."/>
        </authorList>
    </citation>
    <scope>NUCLEOTIDE SEQUENCE [LARGE SCALE GENOMIC DNA]</scope>
    <source>
        <strain evidence="2">cv. OR44</strain>
    </source>
</reference>
<feature type="chain" id="PRO_5002355417" evidence="1">
    <location>
        <begin position="26"/>
        <end position="75"/>
    </location>
</feature>
<evidence type="ECO:0000313" key="2">
    <source>
        <dbReference type="EnsemblPlants" id="OMERI01G16710.1"/>
    </source>
</evidence>
<keyword evidence="3" id="KW-1185">Reference proteome</keyword>
<dbReference type="AlphaFoldDB" id="A0A0E0C2Z0"/>